<proteinExistence type="predicted"/>
<name>A0AAV9N9E5_9EURO</name>
<dbReference type="AlphaFoldDB" id="A0AAV9N9E5"/>
<gene>
    <name evidence="5" type="ORF">LTR84_002955</name>
</gene>
<comment type="caution">
    <text evidence="5">The sequence shown here is derived from an EMBL/GenBank/DDBJ whole genome shotgun (WGS) entry which is preliminary data.</text>
</comment>
<dbReference type="PANTHER" id="PTHR24198">
    <property type="entry name" value="ANKYRIN REPEAT AND PROTEIN KINASE DOMAIN-CONTAINING PROTEIN"/>
    <property type="match status" value="1"/>
</dbReference>
<evidence type="ECO:0000256" key="3">
    <source>
        <dbReference type="PROSITE-ProRule" id="PRU00023"/>
    </source>
</evidence>
<sequence length="729" mass="82596">MRDYADESDDYQATLQRMISPRALRDLCPELISVGTDDNVQFAHSSIKDFFLSANTRAQYRINAVKLHSNIAILCLKCFSIRGFNPEAIQAALAKTLIRDESEMIDLPARYYLLPYAAANWSYHASMVGEDLKVWEAFRSLVGRPKETTLWLMLARYDGSLGAQRGWYLGREFYEDLSLPPPIHIAVFLQNIHFVRRLIKSGEDINQLNKTWMNASEDFRRPQMAVGGTVLHSPNLDHAMLQLLINLGADMNMPDRDGISALVHAVNEQDEDKVIMLLSLAKKQRQEFPGIGYDPNILNQAATMTMRRAVLEILDDPLVDLSHQRLLGNDKSVLGVYHTSPLEHACVLGMSSIADIMIKHPRMQAAQKRLELRSPNRNPTSVAFLTTLQGWDDLTLIAIENFRTEVDRERDMNQRTILMHAALEEWHTVLEYCVQRTQRSRLNIQDKNGRTALHHAAKVRNWFGTEKLLNAGADFHMEDHEGMTPAHAAAEAGSDRVLRIILDRRAFSPESVDHKRRNLLHYVATWNLHSIAETLLEMAPDQVSMKDSDGRTPVHLAALFGSTAVMALLLSTGLVDINAQDHVGRTLLHLAVEGKVDSCIDELLSREGTDLNIMDRNLRSPYDMTQGFKDLDQADRIRIMLEDAGCRPGLWRPRQTYRSYQPAPTIEVPESFRYSANWQLSLVLKPPQPQNKHEQGDNPTPGEIGEDRTTDPSIRRKPVPPRLPPRSSS</sequence>
<accession>A0AAV9N9E5</accession>
<evidence type="ECO:0000313" key="5">
    <source>
        <dbReference type="EMBL" id="KAK5052151.1"/>
    </source>
</evidence>
<dbReference type="SUPFAM" id="SSF48403">
    <property type="entry name" value="Ankyrin repeat"/>
    <property type="match status" value="2"/>
</dbReference>
<reference evidence="5 6" key="1">
    <citation type="submission" date="2023-08" db="EMBL/GenBank/DDBJ databases">
        <title>Black Yeasts Isolated from many extreme environments.</title>
        <authorList>
            <person name="Coleine C."/>
            <person name="Stajich J.E."/>
            <person name="Selbmann L."/>
        </authorList>
    </citation>
    <scope>NUCLEOTIDE SEQUENCE [LARGE SCALE GENOMIC DNA]</scope>
    <source>
        <strain evidence="5 6">CCFEE 5792</strain>
    </source>
</reference>
<organism evidence="5 6">
    <name type="scientific">Exophiala bonariae</name>
    <dbReference type="NCBI Taxonomy" id="1690606"/>
    <lineage>
        <taxon>Eukaryota</taxon>
        <taxon>Fungi</taxon>
        <taxon>Dikarya</taxon>
        <taxon>Ascomycota</taxon>
        <taxon>Pezizomycotina</taxon>
        <taxon>Eurotiomycetes</taxon>
        <taxon>Chaetothyriomycetidae</taxon>
        <taxon>Chaetothyriales</taxon>
        <taxon>Herpotrichiellaceae</taxon>
        <taxon>Exophiala</taxon>
    </lineage>
</organism>
<feature type="repeat" description="ANK" evidence="3">
    <location>
        <begin position="481"/>
        <end position="506"/>
    </location>
</feature>
<dbReference type="EMBL" id="JAVRRD010000014">
    <property type="protein sequence ID" value="KAK5052151.1"/>
    <property type="molecule type" value="Genomic_DNA"/>
</dbReference>
<dbReference type="Proteomes" id="UP001358417">
    <property type="component" value="Unassembled WGS sequence"/>
</dbReference>
<protein>
    <submittedName>
        <fullName evidence="5">Uncharacterized protein</fullName>
    </submittedName>
</protein>
<feature type="repeat" description="ANK" evidence="3">
    <location>
        <begin position="583"/>
        <end position="616"/>
    </location>
</feature>
<evidence type="ECO:0000256" key="4">
    <source>
        <dbReference type="SAM" id="MobiDB-lite"/>
    </source>
</evidence>
<dbReference type="PROSITE" id="PS50297">
    <property type="entry name" value="ANK_REP_REGION"/>
    <property type="match status" value="3"/>
</dbReference>
<dbReference type="Gene3D" id="1.25.40.20">
    <property type="entry name" value="Ankyrin repeat-containing domain"/>
    <property type="match status" value="3"/>
</dbReference>
<dbReference type="PROSITE" id="PS50088">
    <property type="entry name" value="ANK_REPEAT"/>
    <property type="match status" value="5"/>
</dbReference>
<feature type="repeat" description="ANK" evidence="3">
    <location>
        <begin position="448"/>
        <end position="480"/>
    </location>
</feature>
<dbReference type="InterPro" id="IPR002110">
    <property type="entry name" value="Ankyrin_rpt"/>
</dbReference>
<evidence type="ECO:0000313" key="6">
    <source>
        <dbReference type="Proteomes" id="UP001358417"/>
    </source>
</evidence>
<dbReference type="RefSeq" id="XP_064706165.1">
    <property type="nucleotide sequence ID" value="XM_064846555.1"/>
</dbReference>
<dbReference type="SMART" id="SM00248">
    <property type="entry name" value="ANK"/>
    <property type="match status" value="9"/>
</dbReference>
<keyword evidence="1" id="KW-0677">Repeat</keyword>
<keyword evidence="2 3" id="KW-0040">ANK repeat</keyword>
<feature type="compositionally biased region" description="Basic and acidic residues" evidence="4">
    <location>
        <begin position="705"/>
        <end position="714"/>
    </location>
</feature>
<dbReference type="Pfam" id="PF12796">
    <property type="entry name" value="Ank_2"/>
    <property type="match status" value="2"/>
</dbReference>
<evidence type="ECO:0000256" key="1">
    <source>
        <dbReference type="ARBA" id="ARBA00022737"/>
    </source>
</evidence>
<feature type="region of interest" description="Disordered" evidence="4">
    <location>
        <begin position="686"/>
        <end position="729"/>
    </location>
</feature>
<feature type="compositionally biased region" description="Pro residues" evidence="4">
    <location>
        <begin position="720"/>
        <end position="729"/>
    </location>
</feature>
<dbReference type="PANTHER" id="PTHR24198:SF165">
    <property type="entry name" value="ANKYRIN REPEAT-CONTAINING PROTEIN-RELATED"/>
    <property type="match status" value="1"/>
</dbReference>
<evidence type="ECO:0000256" key="2">
    <source>
        <dbReference type="ARBA" id="ARBA00023043"/>
    </source>
</evidence>
<dbReference type="GeneID" id="89971154"/>
<feature type="repeat" description="ANK" evidence="3">
    <location>
        <begin position="549"/>
        <end position="573"/>
    </location>
</feature>
<dbReference type="InterPro" id="IPR036770">
    <property type="entry name" value="Ankyrin_rpt-contain_sf"/>
</dbReference>
<feature type="repeat" description="ANK" evidence="3">
    <location>
        <begin position="182"/>
        <end position="210"/>
    </location>
</feature>
<keyword evidence="6" id="KW-1185">Reference proteome</keyword>